<dbReference type="GO" id="GO:0032993">
    <property type="term" value="C:protein-DNA complex"/>
    <property type="evidence" value="ECO:0007669"/>
    <property type="project" value="TreeGrafter"/>
</dbReference>
<keyword evidence="3" id="KW-0238">DNA-binding</keyword>
<protein>
    <submittedName>
        <fullName evidence="6">LysR family transcriptional regulator</fullName>
    </submittedName>
</protein>
<dbReference type="Gene3D" id="1.10.10.10">
    <property type="entry name" value="Winged helix-like DNA-binding domain superfamily/Winged helix DNA-binding domain"/>
    <property type="match status" value="1"/>
</dbReference>
<evidence type="ECO:0000313" key="7">
    <source>
        <dbReference type="Proteomes" id="UP000094256"/>
    </source>
</evidence>
<dbReference type="GO" id="GO:0003700">
    <property type="term" value="F:DNA-binding transcription factor activity"/>
    <property type="evidence" value="ECO:0007669"/>
    <property type="project" value="InterPro"/>
</dbReference>
<dbReference type="SUPFAM" id="SSF46785">
    <property type="entry name" value="Winged helix' DNA-binding domain"/>
    <property type="match status" value="1"/>
</dbReference>
<keyword evidence="2" id="KW-0805">Transcription regulation</keyword>
<dbReference type="STRING" id="1560345.AWL63_05560"/>
<sequence>MELRHLRYFVQVAEDLHFARAAAHLGISQPPLSQQIRALEDELQVRLLERTSRRVALTPAGRLFLDAARATLREADNAISVARRAARGELGELAIGFSASAPFVPEIAHAIADFRNHYPQISLVLREIAGSDHLEQIADHLLDIGFRRGRAIPDLPDTLIAEPFLSERLYVACPPGHRLAQQTSVRIADLADEPMVFYANERSTFTSHLLDLLREGGVEPHIAQIVTDVTSLFGLAAAGIGVMVMVESLCTLQSPMLTYRPITDDSATIMLWLVRHRDPTLPCRNFLALLDSPTRHG</sequence>
<dbReference type="InterPro" id="IPR005119">
    <property type="entry name" value="LysR_subst-bd"/>
</dbReference>
<dbReference type="PROSITE" id="PS50931">
    <property type="entry name" value="HTH_LYSR"/>
    <property type="match status" value="1"/>
</dbReference>
<dbReference type="Pfam" id="PF00126">
    <property type="entry name" value="HTH_1"/>
    <property type="match status" value="1"/>
</dbReference>
<dbReference type="InterPro" id="IPR000847">
    <property type="entry name" value="LysR_HTH_N"/>
</dbReference>
<dbReference type="PANTHER" id="PTHR30346">
    <property type="entry name" value="TRANSCRIPTIONAL DUAL REGULATOR HCAR-RELATED"/>
    <property type="match status" value="1"/>
</dbReference>
<comment type="similarity">
    <text evidence="1">Belongs to the LysR transcriptional regulatory family.</text>
</comment>
<dbReference type="Pfam" id="PF03466">
    <property type="entry name" value="LysR_substrate"/>
    <property type="match status" value="1"/>
</dbReference>
<gene>
    <name evidence="6" type="ORF">AWL63_05560</name>
</gene>
<name>A0A1B3Z7V4_9SPHN</name>
<evidence type="ECO:0000256" key="1">
    <source>
        <dbReference type="ARBA" id="ARBA00009437"/>
    </source>
</evidence>
<dbReference type="PANTHER" id="PTHR30346:SF17">
    <property type="entry name" value="LYSR FAMILY TRANSCRIPTIONAL REGULATOR"/>
    <property type="match status" value="1"/>
</dbReference>
<accession>A0A1B3Z7V4</accession>
<dbReference type="CDD" id="cd08414">
    <property type="entry name" value="PBP2_LTTR_aromatics_like"/>
    <property type="match status" value="1"/>
</dbReference>
<evidence type="ECO:0000256" key="4">
    <source>
        <dbReference type="ARBA" id="ARBA00023163"/>
    </source>
</evidence>
<dbReference type="InterPro" id="IPR036390">
    <property type="entry name" value="WH_DNA-bd_sf"/>
</dbReference>
<dbReference type="KEGG" id="span:AWL63_05560"/>
<dbReference type="InterPro" id="IPR036388">
    <property type="entry name" value="WH-like_DNA-bd_sf"/>
</dbReference>
<organism evidence="6 7">
    <name type="scientific">Sphingomonas panacis</name>
    <dbReference type="NCBI Taxonomy" id="1560345"/>
    <lineage>
        <taxon>Bacteria</taxon>
        <taxon>Pseudomonadati</taxon>
        <taxon>Pseudomonadota</taxon>
        <taxon>Alphaproteobacteria</taxon>
        <taxon>Sphingomonadales</taxon>
        <taxon>Sphingomonadaceae</taxon>
        <taxon>Sphingomonas</taxon>
    </lineage>
</organism>
<dbReference type="RefSeq" id="WP_069204087.1">
    <property type="nucleotide sequence ID" value="NZ_CP014168.1"/>
</dbReference>
<dbReference type="GO" id="GO:0003677">
    <property type="term" value="F:DNA binding"/>
    <property type="evidence" value="ECO:0007669"/>
    <property type="project" value="UniProtKB-KW"/>
</dbReference>
<dbReference type="AlphaFoldDB" id="A0A1B3Z7V4"/>
<evidence type="ECO:0000313" key="6">
    <source>
        <dbReference type="EMBL" id="AOH83513.1"/>
    </source>
</evidence>
<keyword evidence="7" id="KW-1185">Reference proteome</keyword>
<evidence type="ECO:0000256" key="3">
    <source>
        <dbReference type="ARBA" id="ARBA00023125"/>
    </source>
</evidence>
<dbReference type="FunFam" id="1.10.10.10:FF:000001">
    <property type="entry name" value="LysR family transcriptional regulator"/>
    <property type="match status" value="1"/>
</dbReference>
<dbReference type="Gene3D" id="3.40.190.10">
    <property type="entry name" value="Periplasmic binding protein-like II"/>
    <property type="match status" value="2"/>
</dbReference>
<dbReference type="PRINTS" id="PR00039">
    <property type="entry name" value="HTHLYSR"/>
</dbReference>
<feature type="domain" description="HTH lysR-type" evidence="5">
    <location>
        <begin position="1"/>
        <end position="58"/>
    </location>
</feature>
<reference evidence="6 7" key="1">
    <citation type="submission" date="2016-01" db="EMBL/GenBank/DDBJ databases">
        <title>Complete genome and mega plasmid sequence of Sphingomonas panacis DCY99 elicits systemic resistance in rice to Xanthomonas oryzae.</title>
        <authorList>
            <person name="Kim Y.J."/>
            <person name="Yang D.C."/>
            <person name="Sing P."/>
        </authorList>
    </citation>
    <scope>NUCLEOTIDE SEQUENCE [LARGE SCALE GENOMIC DNA]</scope>
    <source>
        <strain evidence="6 7">DCY99</strain>
    </source>
</reference>
<keyword evidence="4" id="KW-0804">Transcription</keyword>
<dbReference type="OrthoDB" id="9815174at2"/>
<dbReference type="SUPFAM" id="SSF53850">
    <property type="entry name" value="Periplasmic binding protein-like II"/>
    <property type="match status" value="1"/>
</dbReference>
<evidence type="ECO:0000256" key="2">
    <source>
        <dbReference type="ARBA" id="ARBA00023015"/>
    </source>
</evidence>
<dbReference type="Proteomes" id="UP000094256">
    <property type="component" value="Chromosome"/>
</dbReference>
<dbReference type="EMBL" id="CP014168">
    <property type="protein sequence ID" value="AOH83513.1"/>
    <property type="molecule type" value="Genomic_DNA"/>
</dbReference>
<evidence type="ECO:0000259" key="5">
    <source>
        <dbReference type="PROSITE" id="PS50931"/>
    </source>
</evidence>
<proteinExistence type="inferred from homology"/>